<protein>
    <submittedName>
        <fullName evidence="2">Uncharacterized protein</fullName>
    </submittedName>
</protein>
<gene>
    <name evidence="2" type="ORF">LMG21510_00872</name>
</gene>
<evidence type="ECO:0000256" key="1">
    <source>
        <dbReference type="SAM" id="MobiDB-lite"/>
    </source>
</evidence>
<name>A0ABN7Y393_9BURK</name>
<evidence type="ECO:0000313" key="2">
    <source>
        <dbReference type="EMBL" id="CAG9167838.1"/>
    </source>
</evidence>
<evidence type="ECO:0000313" key="3">
    <source>
        <dbReference type="Proteomes" id="UP000721236"/>
    </source>
</evidence>
<dbReference type="RefSeq" id="WP_224039884.1">
    <property type="nucleotide sequence ID" value="NZ_CAJZAH010000001.1"/>
</dbReference>
<dbReference type="EMBL" id="CAJZAH010000001">
    <property type="protein sequence ID" value="CAG9167838.1"/>
    <property type="molecule type" value="Genomic_DNA"/>
</dbReference>
<accession>A0ABN7Y393</accession>
<keyword evidence="3" id="KW-1185">Reference proteome</keyword>
<reference evidence="2 3" key="1">
    <citation type="submission" date="2021-08" db="EMBL/GenBank/DDBJ databases">
        <authorList>
            <person name="Peeters C."/>
        </authorList>
    </citation>
    <scope>NUCLEOTIDE SEQUENCE [LARGE SCALE GENOMIC DNA]</scope>
    <source>
        <strain evidence="2 3">LMG 21510</strain>
    </source>
</reference>
<feature type="compositionally biased region" description="Low complexity" evidence="1">
    <location>
        <begin position="129"/>
        <end position="143"/>
    </location>
</feature>
<feature type="compositionally biased region" description="Basic and acidic residues" evidence="1">
    <location>
        <begin position="421"/>
        <end position="434"/>
    </location>
</feature>
<sequence length="434" mass="48233">MSPVLTITKQSYSQIDEAARKAAEAQRNSPSHKSPRYFTQKGTVQLAGRPAHITYQYDALGRSTSYAQLDEQRGLARRIFDRFRGIQFDGTKRLSAGELKDLLQLEAEFDKERSRYAEQVFAKPDAKPADAAGTSGQARAAADSGQPLAGPSHGAWRSPITMRDQTIHTVLRTYAETADHWPRAVRLLQTPRIAEAAWTNPTTLRRLLEGCPDMDAVNALAASYPFFQPTADVPADQANALRTQAGLKAMLKEHTLARTVEKNVVALLADPACANVRSSFDALAAKGIDTSLLHEMLRGPLQIVRMPRLLEALFDKAEKLDEAVQLAHALPWNAQWSLNRLLRHPGVSDKMVLDCHATIKEHGIDAVLPSLQRFLTGRLDPDEDSPMNRYARHIIWGNDEVREALERVTREPGAPTWLTRSHTDSGKREAMSEI</sequence>
<feature type="region of interest" description="Disordered" evidence="1">
    <location>
        <begin position="122"/>
        <end position="159"/>
    </location>
</feature>
<proteinExistence type="predicted"/>
<organism evidence="2 3">
    <name type="scientific">Cupriavidus respiraculi</name>
    <dbReference type="NCBI Taxonomy" id="195930"/>
    <lineage>
        <taxon>Bacteria</taxon>
        <taxon>Pseudomonadati</taxon>
        <taxon>Pseudomonadota</taxon>
        <taxon>Betaproteobacteria</taxon>
        <taxon>Burkholderiales</taxon>
        <taxon>Burkholderiaceae</taxon>
        <taxon>Cupriavidus</taxon>
    </lineage>
</organism>
<comment type="caution">
    <text evidence="2">The sequence shown here is derived from an EMBL/GenBank/DDBJ whole genome shotgun (WGS) entry which is preliminary data.</text>
</comment>
<feature type="region of interest" description="Disordered" evidence="1">
    <location>
        <begin position="408"/>
        <end position="434"/>
    </location>
</feature>
<feature type="region of interest" description="Disordered" evidence="1">
    <location>
        <begin position="18"/>
        <end position="37"/>
    </location>
</feature>
<dbReference type="Proteomes" id="UP000721236">
    <property type="component" value="Unassembled WGS sequence"/>
</dbReference>